<evidence type="ECO:0008006" key="3">
    <source>
        <dbReference type="Google" id="ProtNLM"/>
    </source>
</evidence>
<protein>
    <recommendedName>
        <fullName evidence="3">SGNH hydrolase-type esterase domain-containing protein</fullName>
    </recommendedName>
</protein>
<sequence>MIIRRWSVSAAIIVVLTAALLALLHFDTPDVHAKPVVDTGSYGSGALGSYQKNDRVIASGSEVRHVVASDGIVLFGDSIAVQDGAALGRLLEQQLGTSFAQYSWAGQPTSAAVDELAAWAKAYGLPRRIVMAVGSNDIFDPAAFGAQVERALRIAGPRRTV</sequence>
<dbReference type="Proteomes" id="UP000755585">
    <property type="component" value="Unassembled WGS sequence"/>
</dbReference>
<keyword evidence="2" id="KW-1185">Reference proteome</keyword>
<organism evidence="1 2">
    <name type="scientific">Kribbella aluminosa</name>
    <dbReference type="NCBI Taxonomy" id="416017"/>
    <lineage>
        <taxon>Bacteria</taxon>
        <taxon>Bacillati</taxon>
        <taxon>Actinomycetota</taxon>
        <taxon>Actinomycetes</taxon>
        <taxon>Propionibacteriales</taxon>
        <taxon>Kribbellaceae</taxon>
        <taxon>Kribbella</taxon>
    </lineage>
</organism>
<reference evidence="1 2" key="1">
    <citation type="submission" date="2021-03" db="EMBL/GenBank/DDBJ databases">
        <title>Sequencing the genomes of 1000 actinobacteria strains.</title>
        <authorList>
            <person name="Klenk H.-P."/>
        </authorList>
    </citation>
    <scope>NUCLEOTIDE SEQUENCE [LARGE SCALE GENOMIC DNA]</scope>
    <source>
        <strain evidence="1 2">DSM 18824</strain>
    </source>
</reference>
<dbReference type="RefSeq" id="WP_209692394.1">
    <property type="nucleotide sequence ID" value="NZ_BAAAVU010000028.1"/>
</dbReference>
<evidence type="ECO:0000313" key="2">
    <source>
        <dbReference type="Proteomes" id="UP000755585"/>
    </source>
</evidence>
<gene>
    <name evidence="1" type="ORF">JOF29_000273</name>
</gene>
<proteinExistence type="predicted"/>
<dbReference type="SUPFAM" id="SSF52266">
    <property type="entry name" value="SGNH hydrolase"/>
    <property type="match status" value="1"/>
</dbReference>
<comment type="caution">
    <text evidence="1">The sequence shown here is derived from an EMBL/GenBank/DDBJ whole genome shotgun (WGS) entry which is preliminary data.</text>
</comment>
<dbReference type="EMBL" id="JAGINT010000001">
    <property type="protein sequence ID" value="MBP2349190.1"/>
    <property type="molecule type" value="Genomic_DNA"/>
</dbReference>
<name>A0ABS4UC36_9ACTN</name>
<dbReference type="Gene3D" id="3.40.50.1110">
    <property type="entry name" value="SGNH hydrolase"/>
    <property type="match status" value="1"/>
</dbReference>
<dbReference type="InterPro" id="IPR036514">
    <property type="entry name" value="SGNH_hydro_sf"/>
</dbReference>
<accession>A0ABS4UC36</accession>
<evidence type="ECO:0000313" key="1">
    <source>
        <dbReference type="EMBL" id="MBP2349190.1"/>
    </source>
</evidence>